<dbReference type="PANTHER" id="PTHR43423">
    <property type="entry name" value="ABC TRANSPORTER I FAMILY MEMBER 17"/>
    <property type="match status" value="1"/>
</dbReference>
<evidence type="ECO:0000313" key="5">
    <source>
        <dbReference type="EMBL" id="BEQ16149.1"/>
    </source>
</evidence>
<dbReference type="SUPFAM" id="SSF52540">
    <property type="entry name" value="P-loop containing nucleoside triphosphate hydrolases"/>
    <property type="match status" value="1"/>
</dbReference>
<keyword evidence="2" id="KW-0547">Nucleotide-binding</keyword>
<dbReference type="AlphaFoldDB" id="A0AAU9ESL7"/>
<keyword evidence="6" id="KW-1185">Reference proteome</keyword>
<dbReference type="PROSITE" id="PS00211">
    <property type="entry name" value="ABC_TRANSPORTER_1"/>
    <property type="match status" value="1"/>
</dbReference>
<dbReference type="GO" id="GO:0005524">
    <property type="term" value="F:ATP binding"/>
    <property type="evidence" value="ECO:0007669"/>
    <property type="project" value="UniProtKB-KW"/>
</dbReference>
<organism evidence="5 6">
    <name type="scientific">Desulfoferula mesophila</name>
    <dbReference type="NCBI Taxonomy" id="3058419"/>
    <lineage>
        <taxon>Bacteria</taxon>
        <taxon>Pseudomonadati</taxon>
        <taxon>Thermodesulfobacteriota</taxon>
        <taxon>Desulfarculia</taxon>
        <taxon>Desulfarculales</taxon>
        <taxon>Desulfarculaceae</taxon>
        <taxon>Desulfoferula</taxon>
    </lineage>
</organism>
<evidence type="ECO:0000259" key="4">
    <source>
        <dbReference type="PROSITE" id="PS50893"/>
    </source>
</evidence>
<dbReference type="InterPro" id="IPR003439">
    <property type="entry name" value="ABC_transporter-like_ATP-bd"/>
</dbReference>
<dbReference type="GO" id="GO:0016887">
    <property type="term" value="F:ATP hydrolysis activity"/>
    <property type="evidence" value="ECO:0007669"/>
    <property type="project" value="InterPro"/>
</dbReference>
<evidence type="ECO:0000256" key="2">
    <source>
        <dbReference type="ARBA" id="ARBA00022741"/>
    </source>
</evidence>
<accession>A0AAU9ESL7</accession>
<dbReference type="PROSITE" id="PS50893">
    <property type="entry name" value="ABC_TRANSPORTER_2"/>
    <property type="match status" value="1"/>
</dbReference>
<evidence type="ECO:0000256" key="1">
    <source>
        <dbReference type="ARBA" id="ARBA00022448"/>
    </source>
</evidence>
<dbReference type="EMBL" id="AP028679">
    <property type="protein sequence ID" value="BEQ16149.1"/>
    <property type="molecule type" value="Genomic_DNA"/>
</dbReference>
<gene>
    <name evidence="5" type="ORF">FAK_32150</name>
</gene>
<reference evidence="6" key="1">
    <citation type="journal article" date="2023" name="Arch. Microbiol.">
        <title>Desulfoferula mesophilus gen. nov. sp. nov., a mesophilic sulfate-reducing bacterium isolated from a brackish lake sediment.</title>
        <authorList>
            <person name="Watanabe T."/>
            <person name="Yabe T."/>
            <person name="Tsuji J.M."/>
            <person name="Fukui M."/>
        </authorList>
    </citation>
    <scope>NUCLEOTIDE SEQUENCE [LARGE SCALE GENOMIC DNA]</scope>
    <source>
        <strain evidence="6">12FAK</strain>
    </source>
</reference>
<sequence>MAAGLLRLDRVSWRAPDGRLVLEEVSLSLEPGQLAWLRGPSGGGKSSLLRLINRLAEPSAGSIYFMGQPLEAWQPPELRRRVGLLPQSPLMLAGSVAHNLRLAFGFKAAQGAQPPSDATLREALDGLGLQGVELTAQAQGLSLGQRQRLALARLLLLRPQVLLLDEPVSALDPESRELVEAVAVAQAAEGRAVLLVSHQPPPQAQSMRRLILEQGRLREEAP</sequence>
<dbReference type="Pfam" id="PF00005">
    <property type="entry name" value="ABC_tran"/>
    <property type="match status" value="1"/>
</dbReference>
<keyword evidence="3 5" id="KW-0067">ATP-binding</keyword>
<dbReference type="KEGG" id="dmp:FAK_32150"/>
<evidence type="ECO:0000313" key="6">
    <source>
        <dbReference type="Proteomes" id="UP001366166"/>
    </source>
</evidence>
<proteinExistence type="predicted"/>
<feature type="domain" description="ABC transporter" evidence="4">
    <location>
        <begin position="6"/>
        <end position="222"/>
    </location>
</feature>
<name>A0AAU9ESL7_9BACT</name>
<dbReference type="InterPro" id="IPR027417">
    <property type="entry name" value="P-loop_NTPase"/>
</dbReference>
<keyword evidence="1" id="KW-0813">Transport</keyword>
<dbReference type="Proteomes" id="UP001366166">
    <property type="component" value="Chromosome"/>
</dbReference>
<dbReference type="InterPro" id="IPR017871">
    <property type="entry name" value="ABC_transporter-like_CS"/>
</dbReference>
<dbReference type="SMART" id="SM00382">
    <property type="entry name" value="AAA"/>
    <property type="match status" value="1"/>
</dbReference>
<dbReference type="InterPro" id="IPR003593">
    <property type="entry name" value="AAA+_ATPase"/>
</dbReference>
<protein>
    <submittedName>
        <fullName evidence="5">ABC transporter ATP-binding protein</fullName>
    </submittedName>
</protein>
<dbReference type="PANTHER" id="PTHR43423:SF1">
    <property type="entry name" value="ABC TRANSPORTER I FAMILY MEMBER 17"/>
    <property type="match status" value="1"/>
</dbReference>
<evidence type="ECO:0000256" key="3">
    <source>
        <dbReference type="ARBA" id="ARBA00022840"/>
    </source>
</evidence>
<dbReference type="Gene3D" id="3.40.50.300">
    <property type="entry name" value="P-loop containing nucleotide triphosphate hydrolases"/>
    <property type="match status" value="1"/>
</dbReference>